<reference evidence="3 4" key="1">
    <citation type="submission" date="2017-03" db="EMBL/GenBank/DDBJ databases">
        <title>Genome sequence of Methanobrevibacter thaueri.</title>
        <authorList>
            <person name="Poehlein A."/>
            <person name="Seedorf H."/>
            <person name="Daniel R."/>
        </authorList>
    </citation>
    <scope>NUCLEOTIDE SEQUENCE [LARGE SCALE GENOMIC DNA]</scope>
    <source>
        <strain evidence="3 4">DSM 11995</strain>
    </source>
</reference>
<dbReference type="SUPFAM" id="SSF56349">
    <property type="entry name" value="DNA breaking-rejoining enzymes"/>
    <property type="match status" value="1"/>
</dbReference>
<evidence type="ECO:0000256" key="2">
    <source>
        <dbReference type="SAM" id="Coils"/>
    </source>
</evidence>
<dbReference type="GO" id="GO:0003677">
    <property type="term" value="F:DNA binding"/>
    <property type="evidence" value="ECO:0007669"/>
    <property type="project" value="InterPro"/>
</dbReference>
<keyword evidence="1" id="KW-0233">DNA recombination</keyword>
<dbReference type="Gene3D" id="1.10.443.10">
    <property type="entry name" value="Intergrase catalytic core"/>
    <property type="match status" value="1"/>
</dbReference>
<evidence type="ECO:0000313" key="4">
    <source>
        <dbReference type="Proteomes" id="UP000251717"/>
    </source>
</evidence>
<dbReference type="RefSeq" id="WP_116591459.1">
    <property type="nucleotide sequence ID" value="NZ_MZGS01000016.1"/>
</dbReference>
<evidence type="ECO:0000313" key="3">
    <source>
        <dbReference type="EMBL" id="PWB87895.1"/>
    </source>
</evidence>
<organism evidence="3 4">
    <name type="scientific">Methanobrevibacter thaueri</name>
    <dbReference type="NCBI Taxonomy" id="190975"/>
    <lineage>
        <taxon>Archaea</taxon>
        <taxon>Methanobacteriati</taxon>
        <taxon>Methanobacteriota</taxon>
        <taxon>Methanomada group</taxon>
        <taxon>Methanobacteria</taxon>
        <taxon>Methanobacteriales</taxon>
        <taxon>Methanobacteriaceae</taxon>
        <taxon>Methanobrevibacter</taxon>
    </lineage>
</organism>
<keyword evidence="2" id="KW-0175">Coiled coil</keyword>
<sequence>MNKEYDVRNDEYYQLFISDSLRNETTAEKYFDILTKFCEATNKTLGEIIADCTDEQNIVTKEKLPPDENGNERIREIRFDVNNKDSKINKYLNQFVDYCRQRNNKNVTINGQRSLIIAFLREFGVLIPKIKKLEDDSDDWYLLTKEDYNYLLQDMSLVHISLANFLTSTGMRIGDALSLSISDFMKATEEYHDFVDVEDFIDNAPEDMIGQWVFEPHKTERHGVKCITFNSTHSSNLILQYLRHIKNQYLPNKNKKRNEDSKLKISKKWALFGSRREEYVNPMKPTSVATQWGEKNKKFHLWKENQIKQQIADGKISEEDFTDELLKIPRFHPHTCRKYFISTVAKNCGDIRVCALLEGHSDGLPNDKSYVKKKVKEIKEIYINNIHDALSLDNVETKIVTNKETEELNKKVSEADKKIEALTNQNAEKDKKIEELTKLINQTQEQVDNLSFNRNRSNIQKIIFEYFDNNYKENILNQEEDVSIGRKKCSILCKLAYEFAIENESNFRNDDVYLNSLIQKSIVKYTLNPEIELFDKKELTPDEVEFVTKHLTLQFELFELIKSNDTLWNMVKDDEVTLNNIILYIIKKNKDNIDNLTDEDKDNMVQDVLMEYLTVD</sequence>
<dbReference type="EMBL" id="MZGS01000016">
    <property type="protein sequence ID" value="PWB87895.1"/>
    <property type="molecule type" value="Genomic_DNA"/>
</dbReference>
<dbReference type="GO" id="GO:0006310">
    <property type="term" value="P:DNA recombination"/>
    <property type="evidence" value="ECO:0007669"/>
    <property type="project" value="UniProtKB-KW"/>
</dbReference>
<gene>
    <name evidence="3" type="ORF">MBBTH_04820</name>
</gene>
<dbReference type="GO" id="GO:0015074">
    <property type="term" value="P:DNA integration"/>
    <property type="evidence" value="ECO:0007669"/>
    <property type="project" value="InterPro"/>
</dbReference>
<dbReference type="InterPro" id="IPR011010">
    <property type="entry name" value="DNA_brk_join_enz"/>
</dbReference>
<evidence type="ECO:0000256" key="1">
    <source>
        <dbReference type="ARBA" id="ARBA00023172"/>
    </source>
</evidence>
<proteinExistence type="predicted"/>
<dbReference type="OrthoDB" id="78358at2157"/>
<protein>
    <submittedName>
        <fullName evidence="3">Phage integrase family protein</fullName>
    </submittedName>
</protein>
<comment type="caution">
    <text evidence="3">The sequence shown here is derived from an EMBL/GenBank/DDBJ whole genome shotgun (WGS) entry which is preliminary data.</text>
</comment>
<dbReference type="InterPro" id="IPR013762">
    <property type="entry name" value="Integrase-like_cat_sf"/>
</dbReference>
<name>A0A315XNJ1_9EURY</name>
<accession>A0A315XNJ1</accession>
<keyword evidence="4" id="KW-1185">Reference proteome</keyword>
<dbReference type="Proteomes" id="UP000251717">
    <property type="component" value="Unassembled WGS sequence"/>
</dbReference>
<dbReference type="AlphaFoldDB" id="A0A315XNJ1"/>
<feature type="coiled-coil region" evidence="2">
    <location>
        <begin position="405"/>
        <end position="453"/>
    </location>
</feature>